<proteinExistence type="predicted"/>
<dbReference type="AlphaFoldDB" id="A0A540KVA7"/>
<keyword evidence="2" id="KW-0812">Transmembrane</keyword>
<feature type="transmembrane region" description="Helical" evidence="2">
    <location>
        <begin position="45"/>
        <end position="66"/>
    </location>
</feature>
<dbReference type="Proteomes" id="UP000315295">
    <property type="component" value="Unassembled WGS sequence"/>
</dbReference>
<gene>
    <name evidence="3" type="ORF">C1H46_036290</name>
</gene>
<evidence type="ECO:0000256" key="2">
    <source>
        <dbReference type="SAM" id="Phobius"/>
    </source>
</evidence>
<dbReference type="PANTHER" id="PTHR33919">
    <property type="entry name" value="OS09G0127700 PROTEIN"/>
    <property type="match status" value="1"/>
</dbReference>
<evidence type="ECO:0000256" key="1">
    <source>
        <dbReference type="SAM" id="MobiDB-lite"/>
    </source>
</evidence>
<dbReference type="STRING" id="106549.A0A540KVA7"/>
<accession>A0A540KVA7</accession>
<dbReference type="PANTHER" id="PTHR33919:SF9">
    <property type="entry name" value="RIBOSOME BIOGENESIS NEP1-LIKE PROTEIN"/>
    <property type="match status" value="1"/>
</dbReference>
<comment type="caution">
    <text evidence="3">The sequence shown here is derived from an EMBL/GenBank/DDBJ whole genome shotgun (WGS) entry which is preliminary data.</text>
</comment>
<evidence type="ECO:0000313" key="4">
    <source>
        <dbReference type="Proteomes" id="UP000315295"/>
    </source>
</evidence>
<dbReference type="EMBL" id="VIEB01000922">
    <property type="protein sequence ID" value="TQD78161.1"/>
    <property type="molecule type" value="Genomic_DNA"/>
</dbReference>
<keyword evidence="4" id="KW-1185">Reference proteome</keyword>
<sequence length="149" mass="16326">MLALVGGNRSFATSTAPKMKQFAENVRDSKAQASGMKFLRKPQNAPVAVLLGFIMVPVAIGTHSALQQLMHAPMVVVDKSKRESMQEVDYPDVAVSSSDKFINKSFLRKVGQIQEPGSRSMPESVQHDPFTRPRTAETLKTAGVDPSRR</sequence>
<organism evidence="3 4">
    <name type="scientific">Malus baccata</name>
    <name type="common">Siberian crab apple</name>
    <name type="synonym">Pyrus baccata</name>
    <dbReference type="NCBI Taxonomy" id="106549"/>
    <lineage>
        <taxon>Eukaryota</taxon>
        <taxon>Viridiplantae</taxon>
        <taxon>Streptophyta</taxon>
        <taxon>Embryophyta</taxon>
        <taxon>Tracheophyta</taxon>
        <taxon>Spermatophyta</taxon>
        <taxon>Magnoliopsida</taxon>
        <taxon>eudicotyledons</taxon>
        <taxon>Gunneridae</taxon>
        <taxon>Pentapetalae</taxon>
        <taxon>rosids</taxon>
        <taxon>fabids</taxon>
        <taxon>Rosales</taxon>
        <taxon>Rosaceae</taxon>
        <taxon>Amygdaloideae</taxon>
        <taxon>Maleae</taxon>
        <taxon>Malus</taxon>
    </lineage>
</organism>
<evidence type="ECO:0008006" key="5">
    <source>
        <dbReference type="Google" id="ProtNLM"/>
    </source>
</evidence>
<evidence type="ECO:0000313" key="3">
    <source>
        <dbReference type="EMBL" id="TQD78161.1"/>
    </source>
</evidence>
<feature type="compositionally biased region" description="Basic and acidic residues" evidence="1">
    <location>
        <begin position="125"/>
        <end position="137"/>
    </location>
</feature>
<feature type="region of interest" description="Disordered" evidence="1">
    <location>
        <begin position="112"/>
        <end position="149"/>
    </location>
</feature>
<protein>
    <recommendedName>
        <fullName evidence="5">Transmembrane protein</fullName>
    </recommendedName>
</protein>
<keyword evidence="2" id="KW-1133">Transmembrane helix</keyword>
<reference evidence="3 4" key="1">
    <citation type="journal article" date="2019" name="G3 (Bethesda)">
        <title>Sequencing of a Wild Apple (Malus baccata) Genome Unravels the Differences Between Cultivated and Wild Apple Species Regarding Disease Resistance and Cold Tolerance.</title>
        <authorList>
            <person name="Chen X."/>
        </authorList>
    </citation>
    <scope>NUCLEOTIDE SEQUENCE [LARGE SCALE GENOMIC DNA]</scope>
    <source>
        <strain evidence="4">cv. Shandingzi</strain>
        <tissue evidence="3">Leaves</tissue>
    </source>
</reference>
<name>A0A540KVA7_MALBA</name>
<keyword evidence="2" id="KW-0472">Membrane</keyword>